<protein>
    <recommendedName>
        <fullName evidence="5">DUF928 domain-containing protein</fullName>
    </recommendedName>
</protein>
<evidence type="ECO:0000313" key="4">
    <source>
        <dbReference type="Proteomes" id="UP000076925"/>
    </source>
</evidence>
<proteinExistence type="predicted"/>
<evidence type="ECO:0000256" key="2">
    <source>
        <dbReference type="SAM" id="SignalP"/>
    </source>
</evidence>
<feature type="region of interest" description="Disordered" evidence="1">
    <location>
        <begin position="45"/>
        <end position="67"/>
    </location>
</feature>
<dbReference type="Proteomes" id="UP000076925">
    <property type="component" value="Unassembled WGS sequence"/>
</dbReference>
<dbReference type="RefSeq" id="WP_017747496.1">
    <property type="nucleotide sequence ID" value="NZ_KQ976354.1"/>
</dbReference>
<accession>A0A139WXY6</accession>
<organism evidence="3 4">
    <name type="scientific">Scytonema hofmannii PCC 7110</name>
    <dbReference type="NCBI Taxonomy" id="128403"/>
    <lineage>
        <taxon>Bacteria</taxon>
        <taxon>Bacillati</taxon>
        <taxon>Cyanobacteriota</taxon>
        <taxon>Cyanophyceae</taxon>
        <taxon>Nostocales</taxon>
        <taxon>Scytonemataceae</taxon>
        <taxon>Scytonema</taxon>
    </lineage>
</organism>
<dbReference type="AlphaFoldDB" id="A0A139WXY6"/>
<reference evidence="3 4" key="1">
    <citation type="journal article" date="2013" name="Genome Biol. Evol.">
        <title>Genomes of Stigonematalean cyanobacteria (subsection V) and the evolution of oxygenic photosynthesis from prokaryotes to plastids.</title>
        <authorList>
            <person name="Dagan T."/>
            <person name="Roettger M."/>
            <person name="Stucken K."/>
            <person name="Landan G."/>
            <person name="Koch R."/>
            <person name="Major P."/>
            <person name="Gould S.B."/>
            <person name="Goremykin V.V."/>
            <person name="Rippka R."/>
            <person name="Tandeau de Marsac N."/>
            <person name="Gugger M."/>
            <person name="Lockhart P.J."/>
            <person name="Allen J.F."/>
            <person name="Brune I."/>
            <person name="Maus I."/>
            <person name="Puhler A."/>
            <person name="Martin W.F."/>
        </authorList>
    </citation>
    <scope>NUCLEOTIDE SEQUENCE [LARGE SCALE GENOMIC DNA]</scope>
    <source>
        <strain evidence="3 4">PCC 7110</strain>
    </source>
</reference>
<feature type="chain" id="PRO_5007300470" description="DUF928 domain-containing protein" evidence="2">
    <location>
        <begin position="29"/>
        <end position="268"/>
    </location>
</feature>
<dbReference type="InterPro" id="IPR010328">
    <property type="entry name" value="DUF928"/>
</dbReference>
<dbReference type="EMBL" id="ANNX02000047">
    <property type="protein sequence ID" value="KYC37309.1"/>
    <property type="molecule type" value="Genomic_DNA"/>
</dbReference>
<evidence type="ECO:0000313" key="3">
    <source>
        <dbReference type="EMBL" id="KYC37309.1"/>
    </source>
</evidence>
<dbReference type="OrthoDB" id="536034at2"/>
<evidence type="ECO:0000256" key="1">
    <source>
        <dbReference type="SAM" id="MobiDB-lite"/>
    </source>
</evidence>
<evidence type="ECO:0008006" key="5">
    <source>
        <dbReference type="Google" id="ProtNLM"/>
    </source>
</evidence>
<dbReference type="STRING" id="128403.WA1_47710"/>
<feature type="signal peptide" evidence="2">
    <location>
        <begin position="1"/>
        <end position="28"/>
    </location>
</feature>
<comment type="caution">
    <text evidence="3">The sequence shown here is derived from an EMBL/GenBank/DDBJ whole genome shotgun (WGS) entry which is preliminary data.</text>
</comment>
<dbReference type="Pfam" id="PF06051">
    <property type="entry name" value="DUF928"/>
    <property type="match status" value="1"/>
</dbReference>
<sequence length="268" mass="29044">MFFNSKVVSLSIAFALASFVTHSPQTFAQPVNVAASNPEALKVNFSVPNPPPTGGTDTRGAGDRRGDELCPNVNIPLTILTPNYKTPEGKDFFWGQTVDAQPTFWMYVPYSLTNERPGELRLEETDASGNTSLTTVAKVVGTSTGVVGVRLPGNKTLEKNKVYYWQFAVICNKKKPSANQFASATITRIDSSPTLTQQLTSATPKQKAALYAKEGLWYDTVTNLAGLSQANPGDTQVQKTWQELLRSVGLNTIADQPIVLQNTQTAAN</sequence>
<keyword evidence="4" id="KW-1185">Reference proteome</keyword>
<keyword evidence="2" id="KW-0732">Signal</keyword>
<name>A0A139WXY6_9CYAN</name>
<gene>
    <name evidence="3" type="ORF">WA1_47710</name>
</gene>